<comment type="caution">
    <text evidence="3">The sequence shown here is derived from an EMBL/GenBank/DDBJ whole genome shotgun (WGS) entry which is preliminary data.</text>
</comment>
<accession>A0A2S8F7R9</accession>
<reference evidence="3 4" key="1">
    <citation type="submission" date="2018-02" db="EMBL/GenBank/DDBJ databases">
        <title>Comparative genomes isolates from brazilian mangrove.</title>
        <authorList>
            <person name="Araujo J.E."/>
            <person name="Taketani R.G."/>
            <person name="Silva M.C.P."/>
            <person name="Loureco M.V."/>
            <person name="Andreote F.D."/>
        </authorList>
    </citation>
    <scope>NUCLEOTIDE SEQUENCE [LARGE SCALE GENOMIC DNA]</scope>
    <source>
        <strain evidence="3 4">NAP PRIS-MGV</strain>
    </source>
</reference>
<evidence type="ECO:0000256" key="2">
    <source>
        <dbReference type="SAM" id="Phobius"/>
    </source>
</evidence>
<keyword evidence="2" id="KW-0812">Transmembrane</keyword>
<name>A0A2S8F7R9_9BACT</name>
<evidence type="ECO:0000256" key="1">
    <source>
        <dbReference type="SAM" id="MobiDB-lite"/>
    </source>
</evidence>
<evidence type="ECO:0000313" key="3">
    <source>
        <dbReference type="EMBL" id="PQO28207.1"/>
    </source>
</evidence>
<feature type="transmembrane region" description="Helical" evidence="2">
    <location>
        <begin position="21"/>
        <end position="48"/>
    </location>
</feature>
<keyword evidence="2" id="KW-1133">Transmembrane helix</keyword>
<keyword evidence="2" id="KW-0472">Membrane</keyword>
<organism evidence="3 4">
    <name type="scientific">Blastopirellula marina</name>
    <dbReference type="NCBI Taxonomy" id="124"/>
    <lineage>
        <taxon>Bacteria</taxon>
        <taxon>Pseudomonadati</taxon>
        <taxon>Planctomycetota</taxon>
        <taxon>Planctomycetia</taxon>
        <taxon>Pirellulales</taxon>
        <taxon>Pirellulaceae</taxon>
        <taxon>Blastopirellula</taxon>
    </lineage>
</organism>
<feature type="region of interest" description="Disordered" evidence="1">
    <location>
        <begin position="201"/>
        <end position="237"/>
    </location>
</feature>
<dbReference type="EMBL" id="PUIB01000025">
    <property type="protein sequence ID" value="PQO28207.1"/>
    <property type="molecule type" value="Genomic_DNA"/>
</dbReference>
<dbReference type="AlphaFoldDB" id="A0A2S8F7R9"/>
<sequence length="298" mass="33192">MEKQQDFRELAKQRAAEARRLRVILGVVLALGAVPIVLLFAVVLVTVFGHSKSDLISAAAIELPTARDIEIAPLVSGKSIELDGRISDASEEPAGSSALRFTRQDAEILAETRREVLAIAREFNRLRTQGATDAEVSLLTARVERGERRLREWLEDINRKPGQPGYSLEARQKAAKQTLMQQGFSEIEAEQNVQAMVANDWLPDPPRVTTSVPPFDSRNGGRMDDRESASHASDALAEQYGESREWIEKHRGTSSDAQSVHFRLAKQKLLKDARKAVESGQMSRGQFEQWTGTKYDND</sequence>
<gene>
    <name evidence="3" type="ORF">C5Y98_25240</name>
</gene>
<evidence type="ECO:0000313" key="4">
    <source>
        <dbReference type="Proteomes" id="UP000239388"/>
    </source>
</evidence>
<proteinExistence type="predicted"/>
<feature type="compositionally biased region" description="Basic and acidic residues" evidence="1">
    <location>
        <begin position="219"/>
        <end position="229"/>
    </location>
</feature>
<feature type="region of interest" description="Disordered" evidence="1">
    <location>
        <begin position="276"/>
        <end position="298"/>
    </location>
</feature>
<dbReference type="Proteomes" id="UP000239388">
    <property type="component" value="Unassembled WGS sequence"/>
</dbReference>
<protein>
    <submittedName>
        <fullName evidence="3">Uncharacterized protein</fullName>
    </submittedName>
</protein>
<feature type="compositionally biased region" description="Polar residues" evidence="1">
    <location>
        <begin position="280"/>
        <end position="298"/>
    </location>
</feature>